<gene>
    <name evidence="1" type="ORF">BN874_1860009</name>
</gene>
<organism evidence="1 2">
    <name type="scientific">Candidatus Contendobacter odensis Run_B_J11</name>
    <dbReference type="NCBI Taxonomy" id="1400861"/>
    <lineage>
        <taxon>Bacteria</taxon>
        <taxon>Pseudomonadati</taxon>
        <taxon>Pseudomonadota</taxon>
        <taxon>Gammaproteobacteria</taxon>
        <taxon>Candidatus Competibacteraceae</taxon>
        <taxon>Candidatus Contendibacter</taxon>
    </lineage>
</organism>
<evidence type="ECO:0000313" key="1">
    <source>
        <dbReference type="EMBL" id="CDH44745.1"/>
    </source>
</evidence>
<keyword evidence="2" id="KW-1185">Reference proteome</keyword>
<dbReference type="Proteomes" id="UP000019184">
    <property type="component" value="Unassembled WGS sequence"/>
</dbReference>
<protein>
    <submittedName>
        <fullName evidence="1">Uncharacterized protein</fullName>
    </submittedName>
</protein>
<evidence type="ECO:0000313" key="2">
    <source>
        <dbReference type="Proteomes" id="UP000019184"/>
    </source>
</evidence>
<dbReference type="AlphaFoldDB" id="A0A7U7J409"/>
<accession>A0A7U7J409</accession>
<dbReference type="EMBL" id="CBTK010000097">
    <property type="protein sequence ID" value="CDH44745.1"/>
    <property type="molecule type" value="Genomic_DNA"/>
</dbReference>
<proteinExistence type="predicted"/>
<comment type="caution">
    <text evidence="1">The sequence shown here is derived from an EMBL/GenBank/DDBJ whole genome shotgun (WGS) entry which is preliminary data.</text>
</comment>
<sequence length="70" mass="7841">MNSEQWGLLPPANDEQRKDGWILSPAFLIKIRDAARAYGERVSIEQVEAVLLGTRAHLLLIESETKGIQP</sequence>
<reference evidence="1 2" key="1">
    <citation type="journal article" date="2014" name="ISME J.">
        <title>Candidatus Competibacter-lineage genomes retrieved from metagenomes reveal functional metabolic diversity.</title>
        <authorList>
            <person name="McIlroy S.J."/>
            <person name="Albertsen M."/>
            <person name="Andresen E.K."/>
            <person name="Saunders A.M."/>
            <person name="Kristiansen R."/>
            <person name="Stokholm-Bjerregaard M."/>
            <person name="Nielsen K.L."/>
            <person name="Nielsen P.H."/>
        </authorList>
    </citation>
    <scope>NUCLEOTIDE SEQUENCE [LARGE SCALE GENOMIC DNA]</scope>
    <source>
        <strain evidence="1 2">Run_B_J11</strain>
    </source>
</reference>
<name>A0A7U7J409_9GAMM</name>
<dbReference type="RefSeq" id="WP_034431931.1">
    <property type="nucleotide sequence ID" value="NZ_CBTK010000097.1"/>
</dbReference>